<accession>A0A810KUT0</accession>
<sequence>MRRVWCSNSRSEAVSELPVWPPVAAPHSTLQVGTSFAPTVQFDGPLSVGVGSLATGTGRTALPATGLSSP</sequence>
<evidence type="ECO:0000313" key="2">
    <source>
        <dbReference type="Proteomes" id="UP000680750"/>
    </source>
</evidence>
<name>A0A810KUT0_9ACTN</name>
<dbReference type="AlphaFoldDB" id="A0A810KUT0"/>
<reference evidence="1" key="1">
    <citation type="submission" date="2020-08" db="EMBL/GenBank/DDBJ databases">
        <title>Whole genome shotgun sequence of Actinocatenispora sera NBRC 101916.</title>
        <authorList>
            <person name="Komaki H."/>
            <person name="Tamura T."/>
        </authorList>
    </citation>
    <scope>NUCLEOTIDE SEQUENCE</scope>
    <source>
        <strain evidence="1">NBRC 101916</strain>
    </source>
</reference>
<protein>
    <submittedName>
        <fullName evidence="1">Uncharacterized protein</fullName>
    </submittedName>
</protein>
<dbReference type="EMBL" id="AP023354">
    <property type="protein sequence ID" value="BCJ26119.1"/>
    <property type="molecule type" value="Genomic_DNA"/>
</dbReference>
<gene>
    <name evidence="1" type="ORF">Asera_02270</name>
</gene>
<dbReference type="KEGG" id="aser:Asera_02270"/>
<organism evidence="1 2">
    <name type="scientific">Actinocatenispora sera</name>
    <dbReference type="NCBI Taxonomy" id="390989"/>
    <lineage>
        <taxon>Bacteria</taxon>
        <taxon>Bacillati</taxon>
        <taxon>Actinomycetota</taxon>
        <taxon>Actinomycetes</taxon>
        <taxon>Micromonosporales</taxon>
        <taxon>Micromonosporaceae</taxon>
        <taxon>Actinocatenispora</taxon>
    </lineage>
</organism>
<evidence type="ECO:0000313" key="1">
    <source>
        <dbReference type="EMBL" id="BCJ26119.1"/>
    </source>
</evidence>
<keyword evidence="2" id="KW-1185">Reference proteome</keyword>
<proteinExistence type="predicted"/>
<dbReference type="Proteomes" id="UP000680750">
    <property type="component" value="Chromosome"/>
</dbReference>